<name>A0ABV5ZHW0_9BACT</name>
<dbReference type="Proteomes" id="UP001589688">
    <property type="component" value="Unassembled WGS sequence"/>
</dbReference>
<reference evidence="2 3" key="1">
    <citation type="submission" date="2024-09" db="EMBL/GenBank/DDBJ databases">
        <authorList>
            <person name="Sun Q."/>
            <person name="Mori K."/>
        </authorList>
    </citation>
    <scope>NUCLEOTIDE SEQUENCE [LARGE SCALE GENOMIC DNA]</scope>
    <source>
        <strain evidence="2 3">ATCC 51272</strain>
    </source>
</reference>
<keyword evidence="3" id="KW-1185">Reference proteome</keyword>
<evidence type="ECO:0000313" key="3">
    <source>
        <dbReference type="Proteomes" id="UP001589688"/>
    </source>
</evidence>
<sequence>MNILTHKSPALPALLGLALCLAACDDGPIHEAEHVAEGGKVVKVEGTLTGLDSWPDDYDVSLAGFTDNSADEWSPYATISKVITADANGHVSMSLSGIGGSIETVQVCVLNRLRQRIMTFTSRNIANEKGTDTIRIDLGTVNTSMLNAVQQSVFNASCTACHGGNGRSAAGLDLTEGHSYAALVGRQSVKVKDHNRVQPGDVGGSVLHQVLNTNVSADWHQNHADMLNKERAAHLLTLIDNWISSGAPE</sequence>
<gene>
    <name evidence="2" type="ORF">ACFFK8_03700</name>
</gene>
<feature type="signal peptide" evidence="1">
    <location>
        <begin position="1"/>
        <end position="22"/>
    </location>
</feature>
<protein>
    <recommendedName>
        <fullName evidence="4">Cytochrome c domain-containing protein</fullName>
    </recommendedName>
</protein>
<accession>A0ABV5ZHW0</accession>
<keyword evidence="1" id="KW-0732">Signal</keyword>
<proteinExistence type="predicted"/>
<organism evidence="2 3">
    <name type="scientific">Hallella seregens ATCC 51272</name>
    <dbReference type="NCBI Taxonomy" id="1336250"/>
    <lineage>
        <taxon>Bacteria</taxon>
        <taxon>Pseudomonadati</taxon>
        <taxon>Bacteroidota</taxon>
        <taxon>Bacteroidia</taxon>
        <taxon>Bacteroidales</taxon>
        <taxon>Prevotellaceae</taxon>
        <taxon>Hallella</taxon>
    </lineage>
</organism>
<evidence type="ECO:0008006" key="4">
    <source>
        <dbReference type="Google" id="ProtNLM"/>
    </source>
</evidence>
<evidence type="ECO:0000256" key="1">
    <source>
        <dbReference type="SAM" id="SignalP"/>
    </source>
</evidence>
<dbReference type="EMBL" id="JBHLZF010000001">
    <property type="protein sequence ID" value="MFB9896942.1"/>
    <property type="molecule type" value="Genomic_DNA"/>
</dbReference>
<dbReference type="SUPFAM" id="SSF46626">
    <property type="entry name" value="Cytochrome c"/>
    <property type="match status" value="1"/>
</dbReference>
<dbReference type="RefSeq" id="WP_027951879.1">
    <property type="nucleotide sequence ID" value="NZ_JADU01000008.1"/>
</dbReference>
<evidence type="ECO:0000313" key="2">
    <source>
        <dbReference type="EMBL" id="MFB9896942.1"/>
    </source>
</evidence>
<comment type="caution">
    <text evidence="2">The sequence shown here is derived from an EMBL/GenBank/DDBJ whole genome shotgun (WGS) entry which is preliminary data.</text>
</comment>
<dbReference type="InterPro" id="IPR036909">
    <property type="entry name" value="Cyt_c-like_dom_sf"/>
</dbReference>
<feature type="chain" id="PRO_5045533567" description="Cytochrome c domain-containing protein" evidence="1">
    <location>
        <begin position="23"/>
        <end position="249"/>
    </location>
</feature>